<keyword evidence="5 7" id="KW-1133">Transmembrane helix</keyword>
<feature type="transmembrane region" description="Helical" evidence="7">
    <location>
        <begin position="21"/>
        <end position="41"/>
    </location>
</feature>
<accession>A0A229UGS4</accession>
<keyword evidence="4 7" id="KW-0812">Transmembrane</keyword>
<dbReference type="GO" id="GO:0005886">
    <property type="term" value="C:plasma membrane"/>
    <property type="evidence" value="ECO:0007669"/>
    <property type="project" value="UniProtKB-SubCell"/>
</dbReference>
<dbReference type="SUPFAM" id="SSF161098">
    <property type="entry name" value="MetI-like"/>
    <property type="match status" value="1"/>
</dbReference>
<gene>
    <name evidence="9" type="ORF">CF651_30335</name>
</gene>
<proteinExistence type="inferred from homology"/>
<evidence type="ECO:0000256" key="4">
    <source>
        <dbReference type="ARBA" id="ARBA00022692"/>
    </source>
</evidence>
<evidence type="ECO:0000313" key="10">
    <source>
        <dbReference type="Proteomes" id="UP000215509"/>
    </source>
</evidence>
<feature type="transmembrane region" description="Helical" evidence="7">
    <location>
        <begin position="69"/>
        <end position="92"/>
    </location>
</feature>
<evidence type="ECO:0000256" key="6">
    <source>
        <dbReference type="ARBA" id="ARBA00023136"/>
    </source>
</evidence>
<comment type="similarity">
    <text evidence="7">Belongs to the binding-protein-dependent transport system permease family.</text>
</comment>
<feature type="transmembrane region" description="Helical" evidence="7">
    <location>
        <begin position="104"/>
        <end position="123"/>
    </location>
</feature>
<dbReference type="PANTHER" id="PTHR43005">
    <property type="entry name" value="BLR7065 PROTEIN"/>
    <property type="match status" value="1"/>
</dbReference>
<dbReference type="Gene3D" id="1.10.3720.10">
    <property type="entry name" value="MetI-like"/>
    <property type="match status" value="1"/>
</dbReference>
<dbReference type="RefSeq" id="WP_094018605.1">
    <property type="nucleotide sequence ID" value="NZ_NMQW01000062.1"/>
</dbReference>
<keyword evidence="6 7" id="KW-0472">Membrane</keyword>
<organism evidence="9 10">
    <name type="scientific">Paenibacillus rigui</name>
    <dbReference type="NCBI Taxonomy" id="554312"/>
    <lineage>
        <taxon>Bacteria</taxon>
        <taxon>Bacillati</taxon>
        <taxon>Bacillota</taxon>
        <taxon>Bacilli</taxon>
        <taxon>Bacillales</taxon>
        <taxon>Paenibacillaceae</taxon>
        <taxon>Paenibacillus</taxon>
    </lineage>
</organism>
<dbReference type="InterPro" id="IPR000515">
    <property type="entry name" value="MetI-like"/>
</dbReference>
<evidence type="ECO:0000256" key="2">
    <source>
        <dbReference type="ARBA" id="ARBA00022448"/>
    </source>
</evidence>
<keyword evidence="10" id="KW-1185">Reference proteome</keyword>
<dbReference type="GO" id="GO:0055085">
    <property type="term" value="P:transmembrane transport"/>
    <property type="evidence" value="ECO:0007669"/>
    <property type="project" value="InterPro"/>
</dbReference>
<keyword evidence="3" id="KW-1003">Cell membrane</keyword>
<evidence type="ECO:0000256" key="3">
    <source>
        <dbReference type="ARBA" id="ARBA00022475"/>
    </source>
</evidence>
<name>A0A229UGS4_9BACL</name>
<dbReference type="Pfam" id="PF00528">
    <property type="entry name" value="BPD_transp_1"/>
    <property type="match status" value="1"/>
</dbReference>
<dbReference type="AlphaFoldDB" id="A0A229UGS4"/>
<dbReference type="EMBL" id="NMQW01000062">
    <property type="protein sequence ID" value="OXM82582.1"/>
    <property type="molecule type" value="Genomic_DNA"/>
</dbReference>
<dbReference type="CDD" id="cd06261">
    <property type="entry name" value="TM_PBP2"/>
    <property type="match status" value="1"/>
</dbReference>
<dbReference type="InterPro" id="IPR035906">
    <property type="entry name" value="MetI-like_sf"/>
</dbReference>
<dbReference type="OrthoDB" id="44077at2"/>
<evidence type="ECO:0000256" key="7">
    <source>
        <dbReference type="RuleBase" id="RU363032"/>
    </source>
</evidence>
<comment type="subcellular location">
    <subcellularLocation>
        <location evidence="1 7">Cell membrane</location>
        <topology evidence="1 7">Multi-pass membrane protein</topology>
    </subcellularLocation>
</comment>
<feature type="domain" description="ABC transmembrane type-1" evidence="8">
    <location>
        <begin position="67"/>
        <end position="273"/>
    </location>
</feature>
<evidence type="ECO:0000259" key="8">
    <source>
        <dbReference type="PROSITE" id="PS50928"/>
    </source>
</evidence>
<comment type="caution">
    <text evidence="9">The sequence shown here is derived from an EMBL/GenBank/DDBJ whole genome shotgun (WGS) entry which is preliminary data.</text>
</comment>
<evidence type="ECO:0000256" key="1">
    <source>
        <dbReference type="ARBA" id="ARBA00004651"/>
    </source>
</evidence>
<evidence type="ECO:0000313" key="9">
    <source>
        <dbReference type="EMBL" id="OXM82582.1"/>
    </source>
</evidence>
<feature type="transmembrane region" description="Helical" evidence="7">
    <location>
        <begin position="143"/>
        <end position="171"/>
    </location>
</feature>
<protein>
    <recommendedName>
        <fullName evidence="8">ABC transmembrane type-1 domain-containing protein</fullName>
    </recommendedName>
</protein>
<evidence type="ECO:0000256" key="5">
    <source>
        <dbReference type="ARBA" id="ARBA00022989"/>
    </source>
</evidence>
<dbReference type="Proteomes" id="UP000215509">
    <property type="component" value="Unassembled WGS sequence"/>
</dbReference>
<sequence length="280" mass="30305">MRKINSPSILFWNKAAGVGPATPAIAVVGLLFVYPFVLSFISSLRSQEGVWTFANYAEAFSLYGGDLVFTLWVCLASLALLVVFTVMIGGFLRLGAYPVLEFIFKIPLFVPFVVVGHAMRVFLAPHGTLNSAIAITGFFDPDLMPSFAFTTFGLIAALVWKNLGLALLLVLGGFRSVNEGMLEAARGMGAGKLRLIWHFLVPMNKSSIGVMAVLTFTSMLGCFSIPSMLGNASGPQMLMMDLYHQSVYQHNYGLANTIGVITYIASMGAAIYYLKGLAKK</sequence>
<dbReference type="PROSITE" id="PS50928">
    <property type="entry name" value="ABC_TM1"/>
    <property type="match status" value="1"/>
</dbReference>
<feature type="transmembrane region" description="Helical" evidence="7">
    <location>
        <begin position="252"/>
        <end position="274"/>
    </location>
</feature>
<keyword evidence="2 7" id="KW-0813">Transport</keyword>
<dbReference type="PANTHER" id="PTHR43005:SF1">
    <property type="entry name" value="SPERMIDINE_PUTRESCINE TRANSPORT SYSTEM PERMEASE PROTEIN"/>
    <property type="match status" value="1"/>
</dbReference>
<reference evidence="9 10" key="1">
    <citation type="submission" date="2017-07" db="EMBL/GenBank/DDBJ databases">
        <title>Genome sequencing and assembly of Paenibacillus rigui.</title>
        <authorList>
            <person name="Mayilraj S."/>
        </authorList>
    </citation>
    <scope>NUCLEOTIDE SEQUENCE [LARGE SCALE GENOMIC DNA]</scope>
    <source>
        <strain evidence="9 10">JCM 16352</strain>
    </source>
</reference>
<feature type="transmembrane region" description="Helical" evidence="7">
    <location>
        <begin position="208"/>
        <end position="232"/>
    </location>
</feature>